<organism evidence="6 7">
    <name type="scientific">Trichomonas vaginalis (strain ATCC PRA-98 / G3)</name>
    <dbReference type="NCBI Taxonomy" id="412133"/>
    <lineage>
        <taxon>Eukaryota</taxon>
        <taxon>Metamonada</taxon>
        <taxon>Parabasalia</taxon>
        <taxon>Trichomonadida</taxon>
        <taxon>Trichomonadidae</taxon>
        <taxon>Trichomonas</taxon>
    </lineage>
</organism>
<dbReference type="GO" id="GO:0046872">
    <property type="term" value="F:metal ion binding"/>
    <property type="evidence" value="ECO:0007669"/>
    <property type="project" value="UniProtKB-KW"/>
</dbReference>
<reference evidence="6" key="2">
    <citation type="journal article" date="2007" name="Science">
        <title>Draft genome sequence of the sexually transmitted pathogen Trichomonas vaginalis.</title>
        <authorList>
            <person name="Carlton J.M."/>
            <person name="Hirt R.P."/>
            <person name="Silva J.C."/>
            <person name="Delcher A.L."/>
            <person name="Schatz M."/>
            <person name="Zhao Q."/>
            <person name="Wortman J.R."/>
            <person name="Bidwell S.L."/>
            <person name="Alsmark U.C.M."/>
            <person name="Besteiro S."/>
            <person name="Sicheritz-Ponten T."/>
            <person name="Noel C.J."/>
            <person name="Dacks J.B."/>
            <person name="Foster P.G."/>
            <person name="Simillion C."/>
            <person name="Van de Peer Y."/>
            <person name="Miranda-Saavedra D."/>
            <person name="Barton G.J."/>
            <person name="Westrop G.D."/>
            <person name="Mueller S."/>
            <person name="Dessi D."/>
            <person name="Fiori P.L."/>
            <person name="Ren Q."/>
            <person name="Paulsen I."/>
            <person name="Zhang H."/>
            <person name="Bastida-Corcuera F.D."/>
            <person name="Simoes-Barbosa A."/>
            <person name="Brown M.T."/>
            <person name="Hayes R.D."/>
            <person name="Mukherjee M."/>
            <person name="Okumura C.Y."/>
            <person name="Schneider R."/>
            <person name="Smith A.J."/>
            <person name="Vanacova S."/>
            <person name="Villalvazo M."/>
            <person name="Haas B.J."/>
            <person name="Pertea M."/>
            <person name="Feldblyum T.V."/>
            <person name="Utterback T.R."/>
            <person name="Shu C.L."/>
            <person name="Osoegawa K."/>
            <person name="de Jong P.J."/>
            <person name="Hrdy I."/>
            <person name="Horvathova L."/>
            <person name="Zubacova Z."/>
            <person name="Dolezal P."/>
            <person name="Malik S.B."/>
            <person name="Logsdon J.M. Jr."/>
            <person name="Henze K."/>
            <person name="Gupta A."/>
            <person name="Wang C.C."/>
            <person name="Dunne R.L."/>
            <person name="Upcroft J.A."/>
            <person name="Upcroft P."/>
            <person name="White O."/>
            <person name="Salzberg S.L."/>
            <person name="Tang P."/>
            <person name="Chiu C.-H."/>
            <person name="Lee Y.-S."/>
            <person name="Embley T.M."/>
            <person name="Coombs G.H."/>
            <person name="Mottram J.C."/>
            <person name="Tachezy J."/>
            <person name="Fraser-Liggett C.M."/>
            <person name="Johnson P.J."/>
        </authorList>
    </citation>
    <scope>NUCLEOTIDE SEQUENCE [LARGE SCALE GENOMIC DNA]</scope>
    <source>
        <strain evidence="6">G3</strain>
    </source>
</reference>
<comment type="similarity">
    <text evidence="4">Belongs to the PPP phosphatase family.</text>
</comment>
<proteinExistence type="inferred from homology"/>
<evidence type="ECO:0000256" key="4">
    <source>
        <dbReference type="RuleBase" id="RU004273"/>
    </source>
</evidence>
<sequence>MKVLWPQHVFIIRGNHEFKEICSEGGFLSEIQSIYGNTNVAKHFFSAFEMIPLAALVQNKILCIHGGIGPNVEQISDIEKVSRPLCGFNEEISSSILWSDPNETIQFFSPSPRGSGYIFGQKAFMKFLTQNNIDLVVRGHECAEAGITMHFAKRLLTVFSASNYCGISPNKSAVLAILGSGLRKEATVFLPLRFIKRNQAIFVKSQQENVFKLPQDVVEEKMAKVSLPTLSNQIKSEYRGSGMPLPRKSTKPRKNFMQDIKPDVHLSKSRSSESMIMDRRANSSIFSLSATKGLYHSAKSSEVWKDL</sequence>
<keyword evidence="7" id="KW-1185">Reference proteome</keyword>
<dbReference type="PROSITE" id="PS00125">
    <property type="entry name" value="SER_THR_PHOSPHATASE"/>
    <property type="match status" value="1"/>
</dbReference>
<gene>
    <name evidence="6" type="ORF">TVAG_156940</name>
</gene>
<evidence type="ECO:0000313" key="7">
    <source>
        <dbReference type="Proteomes" id="UP000001542"/>
    </source>
</evidence>
<accession>A2FM31</accession>
<dbReference type="InterPro" id="IPR006186">
    <property type="entry name" value="Ser/Thr-sp_prot-phosphatase"/>
</dbReference>
<dbReference type="GO" id="GO:0005737">
    <property type="term" value="C:cytoplasm"/>
    <property type="evidence" value="ECO:0000318"/>
    <property type="project" value="GO_Central"/>
</dbReference>
<dbReference type="EC" id="3.1.3.16" evidence="4"/>
<evidence type="ECO:0000256" key="3">
    <source>
        <dbReference type="ARBA" id="ARBA00023211"/>
    </source>
</evidence>
<dbReference type="OrthoDB" id="442428at2759"/>
<dbReference type="VEuPathDB" id="TrichDB:TVAG_010040"/>
<dbReference type="Proteomes" id="UP000001542">
    <property type="component" value="Unassembled WGS sequence"/>
</dbReference>
<feature type="domain" description="Serine/threonine specific protein phosphatases" evidence="5">
    <location>
        <begin position="12"/>
        <end position="17"/>
    </location>
</feature>
<keyword evidence="2 4" id="KW-0378">Hydrolase</keyword>
<dbReference type="SUPFAM" id="SSF56300">
    <property type="entry name" value="Metallo-dependent phosphatases"/>
    <property type="match status" value="1"/>
</dbReference>
<dbReference type="CDD" id="cd00144">
    <property type="entry name" value="MPP_PPP_family"/>
    <property type="match status" value="1"/>
</dbReference>
<dbReference type="GO" id="GO:0000724">
    <property type="term" value="P:double-strand break repair via homologous recombination"/>
    <property type="evidence" value="ECO:0000318"/>
    <property type="project" value="GO_Central"/>
</dbReference>
<dbReference type="GO" id="GO:0005634">
    <property type="term" value="C:nucleus"/>
    <property type="evidence" value="ECO:0000318"/>
    <property type="project" value="GO_Central"/>
</dbReference>
<dbReference type="SMART" id="SM00156">
    <property type="entry name" value="PP2Ac"/>
    <property type="match status" value="1"/>
</dbReference>
<dbReference type="Gene3D" id="3.60.21.10">
    <property type="match status" value="1"/>
</dbReference>
<dbReference type="RefSeq" id="XP_001306963.1">
    <property type="nucleotide sequence ID" value="XM_001306962.1"/>
</dbReference>
<dbReference type="VEuPathDB" id="TrichDB:TVAGG3_1057190"/>
<keyword evidence="1" id="KW-0479">Metal-binding</keyword>
<dbReference type="GO" id="GO:0004722">
    <property type="term" value="F:protein serine/threonine phosphatase activity"/>
    <property type="evidence" value="ECO:0000318"/>
    <property type="project" value="GO_Central"/>
</dbReference>
<dbReference type="EMBL" id="DS113879">
    <property type="protein sequence ID" value="EAX94033.1"/>
    <property type="molecule type" value="Genomic_DNA"/>
</dbReference>
<dbReference type="InterPro" id="IPR047129">
    <property type="entry name" value="PPA2-like"/>
</dbReference>
<dbReference type="KEGG" id="tva:4751760"/>
<dbReference type="AlphaFoldDB" id="A2FM31"/>
<dbReference type="PRINTS" id="PR00114">
    <property type="entry name" value="STPHPHTASE"/>
</dbReference>
<evidence type="ECO:0000256" key="2">
    <source>
        <dbReference type="ARBA" id="ARBA00022801"/>
    </source>
</evidence>
<dbReference type="InterPro" id="IPR029052">
    <property type="entry name" value="Metallo-depent_PP-like"/>
</dbReference>
<dbReference type="STRING" id="5722.A2FM31"/>
<evidence type="ECO:0000259" key="5">
    <source>
        <dbReference type="PROSITE" id="PS00125"/>
    </source>
</evidence>
<protein>
    <recommendedName>
        <fullName evidence="4">Serine/threonine-protein phosphatase</fullName>
        <ecNumber evidence="4">3.1.3.16</ecNumber>
    </recommendedName>
</protein>
<comment type="catalytic activity">
    <reaction evidence="4">
        <text>O-phospho-L-threonyl-[protein] + H2O = L-threonyl-[protein] + phosphate</text>
        <dbReference type="Rhea" id="RHEA:47004"/>
        <dbReference type="Rhea" id="RHEA-COMP:11060"/>
        <dbReference type="Rhea" id="RHEA-COMP:11605"/>
        <dbReference type="ChEBI" id="CHEBI:15377"/>
        <dbReference type="ChEBI" id="CHEBI:30013"/>
        <dbReference type="ChEBI" id="CHEBI:43474"/>
        <dbReference type="ChEBI" id="CHEBI:61977"/>
        <dbReference type="EC" id="3.1.3.16"/>
    </reaction>
</comment>
<evidence type="ECO:0000313" key="6">
    <source>
        <dbReference type="EMBL" id="EAX94033.1"/>
    </source>
</evidence>
<dbReference type="InParanoid" id="A2FM31"/>
<keyword evidence="3" id="KW-0464">Manganese</keyword>
<reference evidence="6" key="1">
    <citation type="submission" date="2006-10" db="EMBL/GenBank/DDBJ databases">
        <authorList>
            <person name="Amadeo P."/>
            <person name="Zhao Q."/>
            <person name="Wortman J."/>
            <person name="Fraser-Liggett C."/>
            <person name="Carlton J."/>
        </authorList>
    </citation>
    <scope>NUCLEOTIDE SEQUENCE</scope>
    <source>
        <strain evidence="6">G3</strain>
    </source>
</reference>
<name>A2FM31_TRIV3</name>
<dbReference type="InterPro" id="IPR004843">
    <property type="entry name" value="Calcineurin-like_PHP"/>
</dbReference>
<dbReference type="eggNOG" id="KOG0372">
    <property type="taxonomic scope" value="Eukaryota"/>
</dbReference>
<evidence type="ECO:0000256" key="1">
    <source>
        <dbReference type="ARBA" id="ARBA00022723"/>
    </source>
</evidence>
<dbReference type="PANTHER" id="PTHR45619">
    <property type="entry name" value="SERINE/THREONINE-PROTEIN PHOSPHATASE PP2A-RELATED"/>
    <property type="match status" value="1"/>
</dbReference>
<dbReference type="Pfam" id="PF00149">
    <property type="entry name" value="Metallophos"/>
    <property type="match status" value="1"/>
</dbReference>